<evidence type="ECO:0000313" key="3">
    <source>
        <dbReference type="EnsemblMetazoa" id="XP_022659702"/>
    </source>
</evidence>
<dbReference type="AlphaFoldDB" id="A0A7M7JZZ2"/>
<organism evidence="3 4">
    <name type="scientific">Varroa destructor</name>
    <name type="common">Honeybee mite</name>
    <dbReference type="NCBI Taxonomy" id="109461"/>
    <lineage>
        <taxon>Eukaryota</taxon>
        <taxon>Metazoa</taxon>
        <taxon>Ecdysozoa</taxon>
        <taxon>Arthropoda</taxon>
        <taxon>Chelicerata</taxon>
        <taxon>Arachnida</taxon>
        <taxon>Acari</taxon>
        <taxon>Parasitiformes</taxon>
        <taxon>Mesostigmata</taxon>
        <taxon>Gamasina</taxon>
        <taxon>Dermanyssoidea</taxon>
        <taxon>Varroidae</taxon>
        <taxon>Varroa</taxon>
    </lineage>
</organism>
<dbReference type="RefSeq" id="XP_022659702.1">
    <property type="nucleotide sequence ID" value="XM_022803967.1"/>
</dbReference>
<dbReference type="EnsemblMetazoa" id="XM_022803967">
    <property type="protein sequence ID" value="XP_022659702"/>
    <property type="gene ID" value="LOC111249721"/>
</dbReference>
<evidence type="ECO:0000256" key="2">
    <source>
        <dbReference type="SAM" id="Phobius"/>
    </source>
</evidence>
<reference evidence="3" key="1">
    <citation type="submission" date="2021-01" db="UniProtKB">
        <authorList>
            <consortium name="EnsemblMetazoa"/>
        </authorList>
    </citation>
    <scope>IDENTIFICATION</scope>
</reference>
<protein>
    <submittedName>
        <fullName evidence="3">Uncharacterized protein</fullName>
    </submittedName>
</protein>
<accession>A0A7M7JZZ2</accession>
<dbReference type="GeneID" id="111249721"/>
<feature type="compositionally biased region" description="Acidic residues" evidence="1">
    <location>
        <begin position="97"/>
        <end position="110"/>
    </location>
</feature>
<proteinExistence type="predicted"/>
<keyword evidence="4" id="KW-1185">Reference proteome</keyword>
<name>A0A7M7JZZ2_VARDE</name>
<keyword evidence="2" id="KW-1133">Transmembrane helix</keyword>
<feature type="region of interest" description="Disordered" evidence="1">
    <location>
        <begin position="81"/>
        <end position="125"/>
    </location>
</feature>
<evidence type="ECO:0000313" key="4">
    <source>
        <dbReference type="Proteomes" id="UP000594260"/>
    </source>
</evidence>
<feature type="transmembrane region" description="Helical" evidence="2">
    <location>
        <begin position="31"/>
        <end position="52"/>
    </location>
</feature>
<dbReference type="Proteomes" id="UP000594260">
    <property type="component" value="Unplaced"/>
</dbReference>
<keyword evidence="2" id="KW-0472">Membrane</keyword>
<keyword evidence="2" id="KW-0812">Transmembrane</keyword>
<sequence>MKPYAMVLPSTAFFGSSVGNFFVKSFNTGEAYLLLLLVLAFTMTYGLGYVVMCKISPHYKETMSPPLEKAEVINNNVQVSDIPHVNTHESNKTTTLEETEGKDTEDDSDQELGTQSRPLKKGQDVYGHTPRRCIEQMQQVYCFFKSSVFDRNLQVTARRMLELVVAKAGGV</sequence>
<evidence type="ECO:0000256" key="1">
    <source>
        <dbReference type="SAM" id="MobiDB-lite"/>
    </source>
</evidence>